<evidence type="ECO:0000313" key="1">
    <source>
        <dbReference type="EMBL" id="AFY81882.1"/>
    </source>
</evidence>
<evidence type="ECO:0000313" key="2">
    <source>
        <dbReference type="Proteomes" id="UP000010367"/>
    </source>
</evidence>
<proteinExistence type="predicted"/>
<dbReference type="KEGG" id="oac:Oscil6304_2248"/>
<organism evidence="1 2">
    <name type="scientific">Oscillatoria acuminata PCC 6304</name>
    <dbReference type="NCBI Taxonomy" id="56110"/>
    <lineage>
        <taxon>Bacteria</taxon>
        <taxon>Bacillati</taxon>
        <taxon>Cyanobacteriota</taxon>
        <taxon>Cyanophyceae</taxon>
        <taxon>Oscillatoriophycideae</taxon>
        <taxon>Oscillatoriales</taxon>
        <taxon>Oscillatoriaceae</taxon>
        <taxon>Oscillatoria</taxon>
    </lineage>
</organism>
<protein>
    <submittedName>
        <fullName evidence="1">Uncharacterized protein</fullName>
    </submittedName>
</protein>
<gene>
    <name evidence="1" type="ORF">Oscil6304_2248</name>
</gene>
<sequence>MADFSSPDEGLHKSSKKVIKMRENPRLFSGDESYIMLFLG</sequence>
<name>K9TGA5_9CYAN</name>
<keyword evidence="2" id="KW-1185">Reference proteome</keyword>
<reference evidence="1 2" key="1">
    <citation type="submission" date="2012-06" db="EMBL/GenBank/DDBJ databases">
        <title>Finished chromosome of genome of Oscillatoria acuminata PCC 6304.</title>
        <authorList>
            <consortium name="US DOE Joint Genome Institute"/>
            <person name="Gugger M."/>
            <person name="Coursin T."/>
            <person name="Rippka R."/>
            <person name="Tandeau De Marsac N."/>
            <person name="Huntemann M."/>
            <person name="Wei C.-L."/>
            <person name="Han J."/>
            <person name="Detter J.C."/>
            <person name="Han C."/>
            <person name="Tapia R."/>
            <person name="Davenport K."/>
            <person name="Daligault H."/>
            <person name="Erkkila T."/>
            <person name="Gu W."/>
            <person name="Munk A.C.C."/>
            <person name="Teshima H."/>
            <person name="Xu Y."/>
            <person name="Chain P."/>
            <person name="Chen A."/>
            <person name="Krypides N."/>
            <person name="Mavromatis K."/>
            <person name="Markowitz V."/>
            <person name="Szeto E."/>
            <person name="Ivanova N."/>
            <person name="Mikhailova N."/>
            <person name="Ovchinnikova G."/>
            <person name="Pagani I."/>
            <person name="Pati A."/>
            <person name="Goodwin L."/>
            <person name="Peters L."/>
            <person name="Pitluck S."/>
            <person name="Woyke T."/>
            <person name="Kerfeld C."/>
        </authorList>
    </citation>
    <scope>NUCLEOTIDE SEQUENCE [LARGE SCALE GENOMIC DNA]</scope>
    <source>
        <strain evidence="1 2">PCC 6304</strain>
    </source>
</reference>
<accession>K9TGA5</accession>
<dbReference type="InParanoid" id="K9TGA5"/>
<dbReference type="RefSeq" id="WP_015148524.1">
    <property type="nucleotide sequence ID" value="NC_019693.1"/>
</dbReference>
<dbReference type="AlphaFoldDB" id="K9TGA5"/>
<dbReference type="EMBL" id="CP003607">
    <property type="protein sequence ID" value="AFY81882.1"/>
    <property type="molecule type" value="Genomic_DNA"/>
</dbReference>
<dbReference type="HOGENOM" id="CLU_3293392_0_0_3"/>
<dbReference type="Proteomes" id="UP000010367">
    <property type="component" value="Chromosome"/>
</dbReference>